<dbReference type="InterPro" id="IPR003439">
    <property type="entry name" value="ABC_transporter-like_ATP-bd"/>
</dbReference>
<evidence type="ECO:0000259" key="5">
    <source>
        <dbReference type="PROSITE" id="PS50893"/>
    </source>
</evidence>
<dbReference type="InterPro" id="IPR027417">
    <property type="entry name" value="P-loop_NTPase"/>
</dbReference>
<dbReference type="PATRIC" id="fig|86662.25.peg.690"/>
<comment type="similarity">
    <text evidence="1">Belongs to the ABC transporter superfamily.</text>
</comment>
<comment type="caution">
    <text evidence="6">The sequence shown here is derived from an EMBL/GenBank/DDBJ whole genome shotgun (WGS) entry which is preliminary data.</text>
</comment>
<keyword evidence="3" id="KW-0547">Nucleotide-binding</keyword>
<dbReference type="FunFam" id="3.40.50.300:FF:000032">
    <property type="entry name" value="Export ABC transporter ATP-binding protein"/>
    <property type="match status" value="1"/>
</dbReference>
<dbReference type="AlphaFoldDB" id="A0A1E8BCT6"/>
<dbReference type="InterPro" id="IPR017911">
    <property type="entry name" value="MacB-like_ATP-bd"/>
</dbReference>
<dbReference type="Pfam" id="PF00005">
    <property type="entry name" value="ABC_tran"/>
    <property type="match status" value="1"/>
</dbReference>
<evidence type="ECO:0000256" key="2">
    <source>
        <dbReference type="ARBA" id="ARBA00022448"/>
    </source>
</evidence>
<dbReference type="PROSITE" id="PS50893">
    <property type="entry name" value="ABC_TRANSPORTER_2"/>
    <property type="match status" value="1"/>
</dbReference>
<evidence type="ECO:0000313" key="6">
    <source>
        <dbReference type="EMBL" id="OFD84281.1"/>
    </source>
</evidence>
<organism evidence="6 7">
    <name type="scientific">Bacillus mycoides</name>
    <dbReference type="NCBI Taxonomy" id="1405"/>
    <lineage>
        <taxon>Bacteria</taxon>
        <taxon>Bacillati</taxon>
        <taxon>Bacillota</taxon>
        <taxon>Bacilli</taxon>
        <taxon>Bacillales</taxon>
        <taxon>Bacillaceae</taxon>
        <taxon>Bacillus</taxon>
        <taxon>Bacillus cereus group</taxon>
    </lineage>
</organism>
<dbReference type="GO" id="GO:0022857">
    <property type="term" value="F:transmembrane transporter activity"/>
    <property type="evidence" value="ECO:0007669"/>
    <property type="project" value="UniProtKB-ARBA"/>
</dbReference>
<keyword evidence="2" id="KW-0813">Transport</keyword>
<dbReference type="SMART" id="SM00382">
    <property type="entry name" value="AAA"/>
    <property type="match status" value="1"/>
</dbReference>
<dbReference type="GO" id="GO:0005524">
    <property type="term" value="F:ATP binding"/>
    <property type="evidence" value="ECO:0007669"/>
    <property type="project" value="UniProtKB-KW"/>
</dbReference>
<dbReference type="Proteomes" id="UP000175706">
    <property type="component" value="Unassembled WGS sequence"/>
</dbReference>
<gene>
    <name evidence="6" type="ORF">BWGOE8_07380</name>
</gene>
<dbReference type="PANTHER" id="PTHR42798:SF7">
    <property type="entry name" value="ALPHA-D-RIBOSE 1-METHYLPHOSPHONATE 5-TRIPHOSPHATE SYNTHASE SUBUNIT PHNL"/>
    <property type="match status" value="1"/>
</dbReference>
<dbReference type="RefSeq" id="WP_070140950.1">
    <property type="nucleotide sequence ID" value="NZ_LXLT01000011.1"/>
</dbReference>
<dbReference type="InterPro" id="IPR003593">
    <property type="entry name" value="AAA+_ATPase"/>
</dbReference>
<protein>
    <submittedName>
        <fullName evidence="6">Macrolide ABC transporter ATP-binding protein</fullName>
    </submittedName>
</protein>
<evidence type="ECO:0000256" key="1">
    <source>
        <dbReference type="ARBA" id="ARBA00005417"/>
    </source>
</evidence>
<proteinExistence type="inferred from homology"/>
<dbReference type="EMBL" id="LXLT01000011">
    <property type="protein sequence ID" value="OFD84281.1"/>
    <property type="molecule type" value="Genomic_DNA"/>
</dbReference>
<dbReference type="PANTHER" id="PTHR42798">
    <property type="entry name" value="LIPOPROTEIN-RELEASING SYSTEM ATP-BINDING PROTEIN LOLD"/>
    <property type="match status" value="1"/>
</dbReference>
<dbReference type="Gene3D" id="3.40.50.300">
    <property type="entry name" value="P-loop containing nucleotide triphosphate hydrolases"/>
    <property type="match status" value="1"/>
</dbReference>
<keyword evidence="4 6" id="KW-0067">ATP-binding</keyword>
<feature type="domain" description="ABC transporter" evidence="5">
    <location>
        <begin position="2"/>
        <end position="216"/>
    </location>
</feature>
<evidence type="ECO:0000313" key="7">
    <source>
        <dbReference type="Proteomes" id="UP000175706"/>
    </source>
</evidence>
<evidence type="ECO:0000256" key="4">
    <source>
        <dbReference type="ARBA" id="ARBA00022840"/>
    </source>
</evidence>
<dbReference type="CDD" id="cd03255">
    <property type="entry name" value="ABC_MJ0796_LolCDE_FtsE"/>
    <property type="match status" value="1"/>
</dbReference>
<dbReference type="GO" id="GO:0098796">
    <property type="term" value="C:membrane protein complex"/>
    <property type="evidence" value="ECO:0007669"/>
    <property type="project" value="UniProtKB-ARBA"/>
</dbReference>
<name>A0A1E8BCT6_BACMY</name>
<evidence type="ECO:0000256" key="3">
    <source>
        <dbReference type="ARBA" id="ARBA00022741"/>
    </source>
</evidence>
<dbReference type="SUPFAM" id="SSF52540">
    <property type="entry name" value="P-loop containing nucleoside triphosphate hydrolases"/>
    <property type="match status" value="1"/>
</dbReference>
<sequence length="216" mass="24425">MIQLANVAKEFGKENFNALKDINLTIEKGEMIAIMGPSGSGKSTLLNIIGLIDSPSTGKYFLDGMDTSKLKSNYHKYRNKEVGFVFQNFSLLDDYTIIENVMLPLVYRRISHKKRMQISKRMLEMVGLEKHINKYPYELSGGEQQRTAIARALAQDTKIILADEPTGALDQENGKKIMSILKEINKQGKTVLVVTHDQKVAEYCQRTIRLLDGNIQ</sequence>
<dbReference type="GO" id="GO:0016887">
    <property type="term" value="F:ATP hydrolysis activity"/>
    <property type="evidence" value="ECO:0007669"/>
    <property type="project" value="InterPro"/>
</dbReference>
<reference evidence="6 7" key="1">
    <citation type="submission" date="2016-05" db="EMBL/GenBank/DDBJ databases">
        <title>Bacillus thuringiensis and Bacillus weihenstephanensis as novel biocontrol agents of wilt causing Verticillium species.</title>
        <authorList>
            <person name="Hollensteiner J."/>
            <person name="Wemheuer F."/>
            <person name="Harting R."/>
            <person name="Kolarzyk A."/>
            <person name="Diaz-Valerio S."/>
            <person name="Poehlein A."/>
            <person name="Brzuszkiewicz E."/>
            <person name="Nesemann K."/>
            <person name="Braus-Stromeyer S."/>
            <person name="Braus G."/>
            <person name="Daniel R."/>
            <person name="Liesegang H."/>
        </authorList>
    </citation>
    <scope>NUCLEOTIDE SEQUENCE [LARGE SCALE GENOMIC DNA]</scope>
    <source>
        <strain evidence="6 7">GOE8</strain>
    </source>
</reference>
<accession>A0A1E8BCT6</accession>